<comment type="caution">
    <text evidence="1">The sequence shown here is derived from an EMBL/GenBank/DDBJ whole genome shotgun (WGS) entry which is preliminary data.</text>
</comment>
<evidence type="ECO:0000313" key="1">
    <source>
        <dbReference type="EMBL" id="RMI43060.1"/>
    </source>
</evidence>
<dbReference type="AlphaFoldDB" id="A0A3M2M1X0"/>
<protein>
    <recommendedName>
        <fullName evidence="3">Dephospho-CoA kinase</fullName>
    </recommendedName>
</protein>
<evidence type="ECO:0000313" key="2">
    <source>
        <dbReference type="Proteomes" id="UP000282674"/>
    </source>
</evidence>
<gene>
    <name evidence="1" type="ORF">EBO15_17655</name>
</gene>
<sequence>MRWIAGGTGAGKSTLARILADQYDVAVYDGDRAEHGWLARCTPQRHPRLAAMRGAPPGEMWRGRTSRQLFQTMASLHGETVGFIADDLLAMPSDRVIVVDYFGILPGHLGPLLRQRDQAVFLLPTPRFRREALAARYADPVRARANWGSNDLESTLAKRLGRDALWDEEVRRQADDHGLDVVTIDGGAPVADLAGQVAARFALVPRA</sequence>
<dbReference type="Gene3D" id="3.40.50.300">
    <property type="entry name" value="P-loop containing nucleotide triphosphate hydrolases"/>
    <property type="match status" value="1"/>
</dbReference>
<evidence type="ECO:0008006" key="3">
    <source>
        <dbReference type="Google" id="ProtNLM"/>
    </source>
</evidence>
<keyword evidence="2" id="KW-1185">Reference proteome</keyword>
<reference evidence="1 2" key="1">
    <citation type="submission" date="2018-10" db="EMBL/GenBank/DDBJ databases">
        <title>Isolation from soil.</title>
        <authorList>
            <person name="Hu J."/>
        </authorList>
    </citation>
    <scope>NUCLEOTIDE SEQUENCE [LARGE SCALE GENOMIC DNA]</scope>
    <source>
        <strain evidence="1 2">NEAU-Ht49</strain>
    </source>
</reference>
<accession>A0A3M2M1X0</accession>
<name>A0A3M2M1X0_9ACTN</name>
<dbReference type="OrthoDB" id="3820382at2"/>
<dbReference type="InterPro" id="IPR027417">
    <property type="entry name" value="P-loop_NTPase"/>
</dbReference>
<dbReference type="RefSeq" id="WP_122195490.1">
    <property type="nucleotide sequence ID" value="NZ_JBHSKC010000004.1"/>
</dbReference>
<dbReference type="EMBL" id="RFFG01000028">
    <property type="protein sequence ID" value="RMI43060.1"/>
    <property type="molecule type" value="Genomic_DNA"/>
</dbReference>
<dbReference type="CDD" id="cd02019">
    <property type="entry name" value="NK"/>
    <property type="match status" value="1"/>
</dbReference>
<dbReference type="SUPFAM" id="SSF52540">
    <property type="entry name" value="P-loop containing nucleoside triphosphate hydrolases"/>
    <property type="match status" value="1"/>
</dbReference>
<organism evidence="1 2">
    <name type="scientific">Actinomadura harenae</name>
    <dbReference type="NCBI Taxonomy" id="2483351"/>
    <lineage>
        <taxon>Bacteria</taxon>
        <taxon>Bacillati</taxon>
        <taxon>Actinomycetota</taxon>
        <taxon>Actinomycetes</taxon>
        <taxon>Streptosporangiales</taxon>
        <taxon>Thermomonosporaceae</taxon>
        <taxon>Actinomadura</taxon>
    </lineage>
</organism>
<dbReference type="Proteomes" id="UP000282674">
    <property type="component" value="Unassembled WGS sequence"/>
</dbReference>
<proteinExistence type="predicted"/>